<dbReference type="EMBL" id="JAKLTN010000010">
    <property type="protein sequence ID" value="MCG2579177.1"/>
    <property type="molecule type" value="Genomic_DNA"/>
</dbReference>
<protein>
    <recommendedName>
        <fullName evidence="3">histidine kinase</fullName>
        <ecNumber evidence="3">2.7.13.3</ecNumber>
    </recommendedName>
</protein>
<dbReference type="Pfam" id="PF02518">
    <property type="entry name" value="HATPase_c"/>
    <property type="match status" value="1"/>
</dbReference>
<dbReference type="Gene3D" id="3.40.50.2300">
    <property type="match status" value="1"/>
</dbReference>
<comment type="catalytic activity">
    <reaction evidence="1">
        <text>ATP + protein L-histidine = ADP + protein N-phospho-L-histidine.</text>
        <dbReference type="EC" id="2.7.13.3"/>
    </reaction>
</comment>
<evidence type="ECO:0000256" key="4">
    <source>
        <dbReference type="ARBA" id="ARBA00022475"/>
    </source>
</evidence>
<evidence type="ECO:0000259" key="16">
    <source>
        <dbReference type="PROSITE" id="PS50110"/>
    </source>
</evidence>
<dbReference type="SMART" id="SM00388">
    <property type="entry name" value="HisKA"/>
    <property type="match status" value="1"/>
</dbReference>
<keyword evidence="5 14" id="KW-0597">Phosphoprotein</keyword>
<dbReference type="Gene3D" id="3.30.450.20">
    <property type="entry name" value="PAS domain"/>
    <property type="match status" value="3"/>
</dbReference>
<name>A0ABS9K7N7_9RHOO</name>
<dbReference type="NCBIfam" id="TIGR00229">
    <property type="entry name" value="sensory_box"/>
    <property type="match status" value="1"/>
</dbReference>
<dbReference type="Pfam" id="PF13426">
    <property type="entry name" value="PAS_9"/>
    <property type="match status" value="2"/>
</dbReference>
<dbReference type="SUPFAM" id="SSF55874">
    <property type="entry name" value="ATPase domain of HSP90 chaperone/DNA topoisomerase II/histidine kinase"/>
    <property type="match status" value="1"/>
</dbReference>
<keyword evidence="6" id="KW-0808">Transferase</keyword>
<dbReference type="CDD" id="cd17546">
    <property type="entry name" value="REC_hyHK_CKI1_RcsC-like"/>
    <property type="match status" value="1"/>
</dbReference>
<dbReference type="InterPro" id="IPR004358">
    <property type="entry name" value="Sig_transdc_His_kin-like_C"/>
</dbReference>
<dbReference type="InterPro" id="IPR036890">
    <property type="entry name" value="HATPase_C_sf"/>
</dbReference>
<dbReference type="SUPFAM" id="SSF55785">
    <property type="entry name" value="PYP-like sensor domain (PAS domain)"/>
    <property type="match status" value="2"/>
</dbReference>
<evidence type="ECO:0000256" key="3">
    <source>
        <dbReference type="ARBA" id="ARBA00012438"/>
    </source>
</evidence>
<sequence>MLVAALILFALQTAYHLYQTRKMIEQDAIGRLENHSLVLKEAVERRLAAINATLLHLRQTASAKMASKESRDAAVQEIGDLLNILNSVRTLSVLNADGTVIASNRSELIGQNFAQREYFGALKKQPRPDRLHVSPPFTTVMGVYTMNVVRPIYDRQGAFAGIVSATIDVVNLGKLIEAMHPSEGTRLSVNHGDGTLLVLVPESANAKPGTNVNKPGTFFRRHVESGQPDSLMHGVSGMLGVDSILSMRTLQPAELGMDAPLMITAAHKLDDILAPWYEQLYGRAALFLLVAAALTVALHLYQRQAGRARDVLAALIAAFPDGVVVRNQAGDIVLSNEQARAMLGPEALAERLRAVADGAGPQHAEIQFVDATGAKRWAELLSAPLAWEGAPGVAVSIRDITERKIGEEQLGKLVKAVDQSPESIVFTDLDGTIEYVNAAFLSISGYTWDEVIGQNPRILQSGETPPERFREMWASLSAGRPWRGEFINKRKDGSLYLEQASIVPIRQADGRITHYVAVKLDVTDLRRNERELAAYRDGLERLVGERTTELAAAKEAAESANQAKSSFLANMSHEIRTPMNAILGLTYVLLQGDLAADQADKVNKVAGAANHLLQIINDILDLSKIEAGKLQLEEMPFSPGELIHSVANMIRDRAAGKGLTLTVDAEELPWSLLGDEMRLRQVLLNFSSNALKFTEHGCITIAGRVLAEQDGMVECRFSVSDTGIGIAPGEIERLFKPFEQLDNSTTRRYGGTGLGLVIARHLARLMGGDVGVDSIKGTGSTFWITTRLRRAAGEPRVVAEPSDRLRMIGRVLLAEDEPTNREIGCVLLNNVGIEVVAVGDGAAAVEEVRKGKIDLVLMDLQMPVMDGLTATTWIRALPAGGHVPIVALTANAFPSDRERCLQVGMDDFLAKPVEPDALYATLARYLQVIVPLRSGGARSEPPPVIDPGELVAELQGVRALLATGNSQAGRQFEKIRAAIRQRFPDDSRRLSRMIELYNFEPALVLVDELLSRLADDPGK</sequence>
<dbReference type="InterPro" id="IPR003594">
    <property type="entry name" value="HATPase_dom"/>
</dbReference>
<dbReference type="PRINTS" id="PR00344">
    <property type="entry name" value="BCTRLSENSOR"/>
</dbReference>
<dbReference type="Gene3D" id="1.10.287.130">
    <property type="match status" value="1"/>
</dbReference>
<keyword evidence="4" id="KW-1003">Cell membrane</keyword>
<dbReference type="InterPro" id="IPR003661">
    <property type="entry name" value="HisK_dim/P_dom"/>
</dbReference>
<dbReference type="InterPro" id="IPR011006">
    <property type="entry name" value="CheY-like_superfamily"/>
</dbReference>
<dbReference type="SMART" id="SM00387">
    <property type="entry name" value="HATPase_c"/>
    <property type="match status" value="1"/>
</dbReference>
<dbReference type="InterPro" id="IPR029151">
    <property type="entry name" value="Sensor-like_sf"/>
</dbReference>
<dbReference type="InterPro" id="IPR036097">
    <property type="entry name" value="HisK_dim/P_sf"/>
</dbReference>
<evidence type="ECO:0000313" key="20">
    <source>
        <dbReference type="Proteomes" id="UP001165384"/>
    </source>
</evidence>
<feature type="domain" description="PAS" evidence="17">
    <location>
        <begin position="409"/>
        <end position="455"/>
    </location>
</feature>
<keyword evidence="11" id="KW-1133">Transmembrane helix</keyword>
<keyword evidence="10" id="KW-0067">ATP-binding</keyword>
<evidence type="ECO:0000256" key="6">
    <source>
        <dbReference type="ARBA" id="ARBA00022679"/>
    </source>
</evidence>
<evidence type="ECO:0000256" key="13">
    <source>
        <dbReference type="ARBA" id="ARBA00023136"/>
    </source>
</evidence>
<evidence type="ECO:0000256" key="9">
    <source>
        <dbReference type="ARBA" id="ARBA00022777"/>
    </source>
</evidence>
<dbReference type="EC" id="2.7.13.3" evidence="3"/>
<keyword evidence="9" id="KW-0418">Kinase</keyword>
<dbReference type="PROSITE" id="PS50112">
    <property type="entry name" value="PAS"/>
    <property type="match status" value="1"/>
</dbReference>
<feature type="domain" description="Histidine kinase" evidence="15">
    <location>
        <begin position="570"/>
        <end position="790"/>
    </location>
</feature>
<evidence type="ECO:0000256" key="14">
    <source>
        <dbReference type="PROSITE-ProRule" id="PRU00169"/>
    </source>
</evidence>
<gene>
    <name evidence="19" type="ORF">LZ012_19480</name>
</gene>
<keyword evidence="8" id="KW-0547">Nucleotide-binding</keyword>
<organism evidence="19 20">
    <name type="scientific">Dechloromonas hankyongensis</name>
    <dbReference type="NCBI Taxonomy" id="2908002"/>
    <lineage>
        <taxon>Bacteria</taxon>
        <taxon>Pseudomonadati</taxon>
        <taxon>Pseudomonadota</taxon>
        <taxon>Betaproteobacteria</taxon>
        <taxon>Rhodocyclales</taxon>
        <taxon>Azonexaceae</taxon>
        <taxon>Dechloromonas</taxon>
    </lineage>
</organism>
<accession>A0ABS9K7N7</accession>
<evidence type="ECO:0000256" key="11">
    <source>
        <dbReference type="ARBA" id="ARBA00022989"/>
    </source>
</evidence>
<keyword evidence="7" id="KW-0812">Transmembrane</keyword>
<evidence type="ECO:0000313" key="19">
    <source>
        <dbReference type="EMBL" id="MCG2579177.1"/>
    </source>
</evidence>
<feature type="modified residue" description="4-aspartylphosphate" evidence="14">
    <location>
        <position position="859"/>
    </location>
</feature>
<dbReference type="PROSITE" id="PS50110">
    <property type="entry name" value="RESPONSE_REGULATORY"/>
    <property type="match status" value="1"/>
</dbReference>
<feature type="domain" description="PAC" evidence="18">
    <location>
        <begin position="480"/>
        <end position="534"/>
    </location>
</feature>
<dbReference type="InterPro" id="IPR033479">
    <property type="entry name" value="dCache_1"/>
</dbReference>
<feature type="domain" description="PAC" evidence="18">
    <location>
        <begin position="362"/>
        <end position="412"/>
    </location>
</feature>
<dbReference type="InterPro" id="IPR000014">
    <property type="entry name" value="PAS"/>
</dbReference>
<evidence type="ECO:0000259" key="15">
    <source>
        <dbReference type="PROSITE" id="PS50109"/>
    </source>
</evidence>
<feature type="domain" description="Response regulatory" evidence="16">
    <location>
        <begin position="810"/>
        <end position="926"/>
    </location>
</feature>
<dbReference type="CDD" id="cd12914">
    <property type="entry name" value="PDC1_DGC_like"/>
    <property type="match status" value="1"/>
</dbReference>
<evidence type="ECO:0000256" key="10">
    <source>
        <dbReference type="ARBA" id="ARBA00022840"/>
    </source>
</evidence>
<dbReference type="SMART" id="SM00448">
    <property type="entry name" value="REC"/>
    <property type="match status" value="1"/>
</dbReference>
<dbReference type="PROSITE" id="PS50109">
    <property type="entry name" value="HIS_KIN"/>
    <property type="match status" value="1"/>
</dbReference>
<dbReference type="InterPro" id="IPR035965">
    <property type="entry name" value="PAS-like_dom_sf"/>
</dbReference>
<evidence type="ECO:0000256" key="5">
    <source>
        <dbReference type="ARBA" id="ARBA00022553"/>
    </source>
</evidence>
<dbReference type="InterPro" id="IPR000700">
    <property type="entry name" value="PAS-assoc_C"/>
</dbReference>
<keyword evidence="12" id="KW-0902">Two-component regulatory system</keyword>
<dbReference type="InterPro" id="IPR001610">
    <property type="entry name" value="PAC"/>
</dbReference>
<dbReference type="Gene3D" id="3.30.565.10">
    <property type="entry name" value="Histidine kinase-like ATPase, C-terminal domain"/>
    <property type="match status" value="1"/>
</dbReference>
<evidence type="ECO:0000256" key="7">
    <source>
        <dbReference type="ARBA" id="ARBA00022692"/>
    </source>
</evidence>
<dbReference type="Pfam" id="PF00512">
    <property type="entry name" value="HisKA"/>
    <property type="match status" value="1"/>
</dbReference>
<comment type="subcellular location">
    <subcellularLocation>
        <location evidence="2">Cell membrane</location>
        <topology evidence="2">Multi-pass membrane protein</topology>
    </subcellularLocation>
</comment>
<dbReference type="PANTHER" id="PTHR45339:SF1">
    <property type="entry name" value="HYBRID SIGNAL TRANSDUCTION HISTIDINE KINASE J"/>
    <property type="match status" value="1"/>
</dbReference>
<dbReference type="SMART" id="SM00091">
    <property type="entry name" value="PAS"/>
    <property type="match status" value="2"/>
</dbReference>
<evidence type="ECO:0000259" key="17">
    <source>
        <dbReference type="PROSITE" id="PS50112"/>
    </source>
</evidence>
<dbReference type="Pfam" id="PF02743">
    <property type="entry name" value="dCache_1"/>
    <property type="match status" value="1"/>
</dbReference>
<dbReference type="SMART" id="SM00086">
    <property type="entry name" value="PAC"/>
    <property type="match status" value="2"/>
</dbReference>
<dbReference type="PROSITE" id="PS50113">
    <property type="entry name" value="PAC"/>
    <property type="match status" value="2"/>
</dbReference>
<dbReference type="CDD" id="cd16922">
    <property type="entry name" value="HATPase_EvgS-ArcB-TorS-like"/>
    <property type="match status" value="1"/>
</dbReference>
<keyword evidence="20" id="KW-1185">Reference proteome</keyword>
<keyword evidence="13" id="KW-0472">Membrane</keyword>
<dbReference type="Pfam" id="PF00072">
    <property type="entry name" value="Response_reg"/>
    <property type="match status" value="1"/>
</dbReference>
<dbReference type="CDD" id="cd00082">
    <property type="entry name" value="HisKA"/>
    <property type="match status" value="1"/>
</dbReference>
<dbReference type="InterPro" id="IPR001789">
    <property type="entry name" value="Sig_transdc_resp-reg_receiver"/>
</dbReference>
<dbReference type="InterPro" id="IPR005467">
    <property type="entry name" value="His_kinase_dom"/>
</dbReference>
<dbReference type="SUPFAM" id="SSF52172">
    <property type="entry name" value="CheY-like"/>
    <property type="match status" value="1"/>
</dbReference>
<dbReference type="SUPFAM" id="SSF103190">
    <property type="entry name" value="Sensory domain-like"/>
    <property type="match status" value="1"/>
</dbReference>
<evidence type="ECO:0000259" key="18">
    <source>
        <dbReference type="PROSITE" id="PS50113"/>
    </source>
</evidence>
<evidence type="ECO:0000256" key="2">
    <source>
        <dbReference type="ARBA" id="ARBA00004651"/>
    </source>
</evidence>
<dbReference type="Proteomes" id="UP001165384">
    <property type="component" value="Unassembled WGS sequence"/>
</dbReference>
<proteinExistence type="predicted"/>
<dbReference type="CDD" id="cd00130">
    <property type="entry name" value="PAS"/>
    <property type="match status" value="2"/>
</dbReference>
<evidence type="ECO:0000256" key="8">
    <source>
        <dbReference type="ARBA" id="ARBA00022741"/>
    </source>
</evidence>
<dbReference type="RefSeq" id="WP_275712643.1">
    <property type="nucleotide sequence ID" value="NZ_JAKLTN010000010.1"/>
</dbReference>
<dbReference type="SUPFAM" id="SSF47384">
    <property type="entry name" value="Homodimeric domain of signal transducing histidine kinase"/>
    <property type="match status" value="1"/>
</dbReference>
<evidence type="ECO:0000256" key="12">
    <source>
        <dbReference type="ARBA" id="ARBA00023012"/>
    </source>
</evidence>
<comment type="caution">
    <text evidence="19">The sequence shown here is derived from an EMBL/GenBank/DDBJ whole genome shotgun (WGS) entry which is preliminary data.</text>
</comment>
<dbReference type="PANTHER" id="PTHR45339">
    <property type="entry name" value="HYBRID SIGNAL TRANSDUCTION HISTIDINE KINASE J"/>
    <property type="match status" value="1"/>
</dbReference>
<evidence type="ECO:0000256" key="1">
    <source>
        <dbReference type="ARBA" id="ARBA00000085"/>
    </source>
</evidence>
<reference evidence="19" key="1">
    <citation type="submission" date="2022-01" db="EMBL/GenBank/DDBJ databases">
        <authorList>
            <person name="Jo J.-H."/>
            <person name="Im W.-T."/>
        </authorList>
    </citation>
    <scope>NUCLEOTIDE SEQUENCE</scope>
    <source>
        <strain evidence="19">XY25</strain>
    </source>
</reference>